<keyword evidence="2" id="KW-1003">Cell membrane</keyword>
<protein>
    <submittedName>
        <fullName evidence="9">Putative ABC transport system permease protein</fullName>
    </submittedName>
</protein>
<feature type="domain" description="ABC3 transporter permease C-terminal" evidence="7">
    <location>
        <begin position="290"/>
        <end position="406"/>
    </location>
</feature>
<feature type="transmembrane region" description="Helical" evidence="6">
    <location>
        <begin position="379"/>
        <end position="405"/>
    </location>
</feature>
<evidence type="ECO:0000313" key="9">
    <source>
        <dbReference type="EMBL" id="SIQ82457.1"/>
    </source>
</evidence>
<keyword evidence="3 6" id="KW-0812">Transmembrane</keyword>
<feature type="transmembrane region" description="Helical" evidence="6">
    <location>
        <begin position="771"/>
        <end position="794"/>
    </location>
</feature>
<gene>
    <name evidence="9" type="ORF">SAMN05421545_1256</name>
</gene>
<evidence type="ECO:0000256" key="6">
    <source>
        <dbReference type="SAM" id="Phobius"/>
    </source>
</evidence>
<organism evidence="9 10">
    <name type="scientific">Pontibacter lucknowensis</name>
    <dbReference type="NCBI Taxonomy" id="1077936"/>
    <lineage>
        <taxon>Bacteria</taxon>
        <taxon>Pseudomonadati</taxon>
        <taxon>Bacteroidota</taxon>
        <taxon>Cytophagia</taxon>
        <taxon>Cytophagales</taxon>
        <taxon>Hymenobacteraceae</taxon>
        <taxon>Pontibacter</taxon>
    </lineage>
</organism>
<dbReference type="InterPro" id="IPR050250">
    <property type="entry name" value="Macrolide_Exporter_MacB"/>
</dbReference>
<feature type="transmembrane region" description="Helical" evidence="6">
    <location>
        <begin position="340"/>
        <end position="359"/>
    </location>
</feature>
<dbReference type="PANTHER" id="PTHR30572">
    <property type="entry name" value="MEMBRANE COMPONENT OF TRANSPORTER-RELATED"/>
    <property type="match status" value="1"/>
</dbReference>
<name>A0A1N6VX48_9BACT</name>
<dbReference type="Pfam" id="PF02687">
    <property type="entry name" value="FtsX"/>
    <property type="match status" value="2"/>
</dbReference>
<dbReference type="OrthoDB" id="5933722at2"/>
<feature type="transmembrane region" description="Helical" evidence="6">
    <location>
        <begin position="426"/>
        <end position="450"/>
    </location>
</feature>
<dbReference type="PROSITE" id="PS51257">
    <property type="entry name" value="PROKAR_LIPOPROTEIN"/>
    <property type="match status" value="1"/>
</dbReference>
<evidence type="ECO:0000256" key="2">
    <source>
        <dbReference type="ARBA" id="ARBA00022475"/>
    </source>
</evidence>
<evidence type="ECO:0000259" key="8">
    <source>
        <dbReference type="Pfam" id="PF12704"/>
    </source>
</evidence>
<evidence type="ECO:0000259" key="7">
    <source>
        <dbReference type="Pfam" id="PF02687"/>
    </source>
</evidence>
<feature type="transmembrane region" description="Helical" evidence="6">
    <location>
        <begin position="284"/>
        <end position="304"/>
    </location>
</feature>
<dbReference type="PANTHER" id="PTHR30572:SF18">
    <property type="entry name" value="ABC-TYPE MACROLIDE FAMILY EXPORT SYSTEM PERMEASE COMPONENT 2"/>
    <property type="match status" value="1"/>
</dbReference>
<dbReference type="RefSeq" id="WP_076421510.1">
    <property type="nucleotide sequence ID" value="NZ_FTNM01000002.1"/>
</dbReference>
<evidence type="ECO:0000313" key="10">
    <source>
        <dbReference type="Proteomes" id="UP000185924"/>
    </source>
</evidence>
<evidence type="ECO:0000256" key="5">
    <source>
        <dbReference type="ARBA" id="ARBA00023136"/>
    </source>
</evidence>
<dbReference type="STRING" id="1077936.SAMN05421545_1256"/>
<feature type="transmembrane region" description="Helical" evidence="6">
    <location>
        <begin position="685"/>
        <end position="709"/>
    </location>
</feature>
<evidence type="ECO:0000256" key="3">
    <source>
        <dbReference type="ARBA" id="ARBA00022692"/>
    </source>
</evidence>
<reference evidence="10" key="1">
    <citation type="submission" date="2017-01" db="EMBL/GenBank/DDBJ databases">
        <authorList>
            <person name="Varghese N."/>
            <person name="Submissions S."/>
        </authorList>
    </citation>
    <scope>NUCLEOTIDE SEQUENCE [LARGE SCALE GENOMIC DNA]</scope>
    <source>
        <strain evidence="10">DM9</strain>
    </source>
</reference>
<feature type="transmembrane region" description="Helical" evidence="6">
    <location>
        <begin position="21"/>
        <end position="42"/>
    </location>
</feature>
<proteinExistence type="predicted"/>
<dbReference type="GO" id="GO:0005886">
    <property type="term" value="C:plasma membrane"/>
    <property type="evidence" value="ECO:0007669"/>
    <property type="project" value="UniProtKB-SubCell"/>
</dbReference>
<feature type="domain" description="ABC3 transporter permease C-terminal" evidence="7">
    <location>
        <begin position="688"/>
        <end position="801"/>
    </location>
</feature>
<accession>A0A1N6VX48</accession>
<evidence type="ECO:0000256" key="4">
    <source>
        <dbReference type="ARBA" id="ARBA00022989"/>
    </source>
</evidence>
<sequence>MFRNYVKTAYRNLLRHKGFSFINIAGLALGITACLLIGLFVYDELQYDKFLPEGEQVYRVYNDKSAKEAGEMVAPVPPTFATTLEQDFPEVEQAVRILMQQFDANNLVEAGERRIYEKGRFFVDPGFFDIFQLSFVYGSPDKALADPSSIVISDEFSQRVFGDINPVGKQVSVNKQPYIVRGVFSTEERFHLPVNFIHSMETAELPAERMKSWNWQQFYTYVKLKDGGNPQFLQSKFREIVAKQRNPDTNEPYDYKPVLQPLDEVYLHSASFKHDQAIRGNITYVKALSIIAVFILLIACFNFVNLATAKSMQRAKEVGVRKSIGASRGQLVMQFLGETLLLTLISVIFSAALTSLLLPSLNAFTGKEMSFNVFTNPELLLLLLGLTLVVGLLAGFYPALVLSGFQPVKVLKSAVVVDSKVGRIQWLRHGLIVVQFALSIFLIICAFIVYQQVSYLHNKDLGFDREQIMFFQMRGEHMFDNYETFKNELRNVPGIKNVSIGYGFPGDATAGDGIIVPRNGERVHHGVTHLMVDYDYINTLNVQVVAGRPFSKAHRTDADHAFMINETAVRELGYGSPEQALGQTLRWNVWNNADKDTLKEGKIIGVVKDFHFKSLYDKVDPTVLQIFPGANWKVAVKVDAQHIAGAIEQVEKVWNKFAPDYPIEYIFMDENFEKMYKAEDKLKTLLWIFTGIAIFVACLGLLGLAAYAAERRKKEIGIRKVLGADNSAIVALLSKEFLALIVVSALIAFPLAWYAMRTWLQDFAYRIDMPVWAFLLAGIAAAAVALITISYQALKAAMANPVRNLRFD</sequence>
<feature type="transmembrane region" description="Helical" evidence="6">
    <location>
        <begin position="737"/>
        <end position="756"/>
    </location>
</feature>
<dbReference type="Pfam" id="PF12704">
    <property type="entry name" value="MacB_PCD"/>
    <property type="match status" value="2"/>
</dbReference>
<feature type="domain" description="MacB-like periplasmic core" evidence="8">
    <location>
        <begin position="20"/>
        <end position="238"/>
    </location>
</feature>
<dbReference type="InterPro" id="IPR025857">
    <property type="entry name" value="MacB_PCD"/>
</dbReference>
<dbReference type="EMBL" id="FTNM01000002">
    <property type="protein sequence ID" value="SIQ82457.1"/>
    <property type="molecule type" value="Genomic_DNA"/>
</dbReference>
<evidence type="ECO:0000256" key="1">
    <source>
        <dbReference type="ARBA" id="ARBA00004651"/>
    </source>
</evidence>
<keyword evidence="5 6" id="KW-0472">Membrane</keyword>
<feature type="domain" description="MacB-like periplasmic core" evidence="8">
    <location>
        <begin position="488"/>
        <end position="611"/>
    </location>
</feature>
<dbReference type="GO" id="GO:0022857">
    <property type="term" value="F:transmembrane transporter activity"/>
    <property type="evidence" value="ECO:0007669"/>
    <property type="project" value="TreeGrafter"/>
</dbReference>
<keyword evidence="10" id="KW-1185">Reference proteome</keyword>
<keyword evidence="4 6" id="KW-1133">Transmembrane helix</keyword>
<dbReference type="Proteomes" id="UP000185924">
    <property type="component" value="Unassembled WGS sequence"/>
</dbReference>
<dbReference type="InterPro" id="IPR003838">
    <property type="entry name" value="ABC3_permease_C"/>
</dbReference>
<dbReference type="AlphaFoldDB" id="A0A1N6VX48"/>
<comment type="subcellular location">
    <subcellularLocation>
        <location evidence="1">Cell membrane</location>
        <topology evidence="1">Multi-pass membrane protein</topology>
    </subcellularLocation>
</comment>